<dbReference type="GO" id="GO:0005886">
    <property type="term" value="C:plasma membrane"/>
    <property type="evidence" value="ECO:0007669"/>
    <property type="project" value="TreeGrafter"/>
</dbReference>
<dbReference type="InterPro" id="IPR003474">
    <property type="entry name" value="Glcn_transporter"/>
</dbReference>
<keyword evidence="3" id="KW-1185">Reference proteome</keyword>
<dbReference type="PANTHER" id="PTHR30354">
    <property type="entry name" value="GNT FAMILY GLUCONATE TRANSPORTER"/>
    <property type="match status" value="1"/>
</dbReference>
<dbReference type="OrthoDB" id="9787129at2"/>
<feature type="transmembrane region" description="Helical" evidence="1">
    <location>
        <begin position="62"/>
        <end position="83"/>
    </location>
</feature>
<organism evidence="2 3">
    <name type="scientific">Pararobbsia silviterrae</name>
    <dbReference type="NCBI Taxonomy" id="1792498"/>
    <lineage>
        <taxon>Bacteria</taxon>
        <taxon>Pseudomonadati</taxon>
        <taxon>Pseudomonadota</taxon>
        <taxon>Betaproteobacteria</taxon>
        <taxon>Burkholderiales</taxon>
        <taxon>Burkholderiaceae</taxon>
        <taxon>Pararobbsia</taxon>
    </lineage>
</organism>
<name>A0A494XKI8_9BURK</name>
<feature type="transmembrane region" description="Helical" evidence="1">
    <location>
        <begin position="32"/>
        <end position="50"/>
    </location>
</feature>
<dbReference type="Proteomes" id="UP000270342">
    <property type="component" value="Unassembled WGS sequence"/>
</dbReference>
<dbReference type="Pfam" id="PF02447">
    <property type="entry name" value="GntP_permease"/>
    <property type="match status" value="2"/>
</dbReference>
<keyword evidence="1" id="KW-0812">Transmembrane</keyword>
<feature type="transmembrane region" description="Helical" evidence="1">
    <location>
        <begin position="272"/>
        <end position="296"/>
    </location>
</feature>
<feature type="transmembrane region" description="Helical" evidence="1">
    <location>
        <begin position="387"/>
        <end position="418"/>
    </location>
</feature>
<dbReference type="RefSeq" id="WP_121089145.1">
    <property type="nucleotide sequence ID" value="NZ_RBZU01000011.1"/>
</dbReference>
<evidence type="ECO:0000313" key="3">
    <source>
        <dbReference type="Proteomes" id="UP000270342"/>
    </source>
</evidence>
<keyword evidence="1" id="KW-1133">Transmembrane helix</keyword>
<dbReference type="GO" id="GO:0015128">
    <property type="term" value="F:gluconate transmembrane transporter activity"/>
    <property type="evidence" value="ECO:0007669"/>
    <property type="project" value="InterPro"/>
</dbReference>
<dbReference type="EMBL" id="RBZU01000011">
    <property type="protein sequence ID" value="RKP48584.1"/>
    <property type="molecule type" value="Genomic_DNA"/>
</dbReference>
<evidence type="ECO:0000256" key="1">
    <source>
        <dbReference type="SAM" id="Phobius"/>
    </source>
</evidence>
<reference evidence="2 3" key="1">
    <citation type="submission" date="2018-10" db="EMBL/GenBank/DDBJ databases">
        <title>Robbsia sp. DHC34, isolated from soil.</title>
        <authorList>
            <person name="Gao Z.-H."/>
            <person name="Qiu L.-H."/>
        </authorList>
    </citation>
    <scope>NUCLEOTIDE SEQUENCE [LARGE SCALE GENOMIC DNA]</scope>
    <source>
        <strain evidence="2 3">DHC34</strain>
    </source>
</reference>
<gene>
    <name evidence="2" type="ORF">D7S86_21495</name>
</gene>
<dbReference type="AlphaFoldDB" id="A0A494XKI8"/>
<evidence type="ECO:0000313" key="2">
    <source>
        <dbReference type="EMBL" id="RKP48584.1"/>
    </source>
</evidence>
<comment type="caution">
    <text evidence="2">The sequence shown here is derived from an EMBL/GenBank/DDBJ whole genome shotgun (WGS) entry which is preliminary data.</text>
</comment>
<feature type="transmembrane region" description="Helical" evidence="1">
    <location>
        <begin position="430"/>
        <end position="453"/>
    </location>
</feature>
<dbReference type="PIRSF" id="PIRSF002746">
    <property type="entry name" value="Gluconate_transporter"/>
    <property type="match status" value="1"/>
</dbReference>
<dbReference type="PANTHER" id="PTHR30354:SF26">
    <property type="entry name" value="TRANSPORTER, PUTATIVE-RELATED"/>
    <property type="match status" value="1"/>
</dbReference>
<feature type="transmembrane region" description="Helical" evidence="1">
    <location>
        <begin position="6"/>
        <end position="25"/>
    </location>
</feature>
<sequence>MGAVHGTPLLIEALVAIVALIVLIARFKINPFIVLLVVSLALAVAAGMPMEKIVKAFETGVGGTLGHIALVIGLGTMLGKMMAESGGAERIATTLIGLFGEEHVHWAMMCIAIIVGLPVFFEVGFVLLIPIAFNLAQRTGKSMVLIGVPMIAGLSIVHGLIPPHPAALLAVQAFHADIGKTIAFGLLIGIPIAIVAGPLFALSIYKHIHLNPDNAIARQFIGSRAERGVPGEATDRRAASKAGAAARDAGGDTVRVAVARDSHPYPRDLPSFGITLFTVLLPVALMLIGSWADLFTPAHSLANDIVKLLGNSVVALLVAVLVSFWTFGGARGFDREQILKFVNESLGPIAGIVLVIGAGGGFGAILRETGISQQIIDSSSSLSLSPLVLGWLVAALIRLATGSATVAMTTACGIVAPLATSATAAVRPELLVLSTGAGSLIFSHVNDAGFWLVKEYFGMTISQTFKTWSLCETIISVMGLVLTLGLASVF</sequence>
<feature type="transmembrane region" description="Helical" evidence="1">
    <location>
        <begin position="308"/>
        <end position="327"/>
    </location>
</feature>
<feature type="transmembrane region" description="Helical" evidence="1">
    <location>
        <begin position="347"/>
        <end position="366"/>
    </location>
</feature>
<proteinExistence type="predicted"/>
<feature type="transmembrane region" description="Helical" evidence="1">
    <location>
        <begin position="104"/>
        <end position="131"/>
    </location>
</feature>
<protein>
    <submittedName>
        <fullName evidence="2">Permease DsdX</fullName>
    </submittedName>
</protein>
<keyword evidence="1" id="KW-0472">Membrane</keyword>
<feature type="transmembrane region" description="Helical" evidence="1">
    <location>
        <begin position="465"/>
        <end position="487"/>
    </location>
</feature>
<feature type="transmembrane region" description="Helical" evidence="1">
    <location>
        <begin position="182"/>
        <end position="205"/>
    </location>
</feature>
<accession>A0A494XKI8</accession>
<feature type="transmembrane region" description="Helical" evidence="1">
    <location>
        <begin position="143"/>
        <end position="161"/>
    </location>
</feature>